<feature type="chain" id="PRO_5042831080" description="Ribosomal protein" evidence="2">
    <location>
        <begin position="20"/>
        <end position="93"/>
    </location>
</feature>
<organism evidence="3 4">
    <name type="scientific">Pristionchus mayeri</name>
    <dbReference type="NCBI Taxonomy" id="1317129"/>
    <lineage>
        <taxon>Eukaryota</taxon>
        <taxon>Metazoa</taxon>
        <taxon>Ecdysozoa</taxon>
        <taxon>Nematoda</taxon>
        <taxon>Chromadorea</taxon>
        <taxon>Rhabditida</taxon>
        <taxon>Rhabditina</taxon>
        <taxon>Diplogasteromorpha</taxon>
        <taxon>Diplogasteroidea</taxon>
        <taxon>Neodiplogasteridae</taxon>
        <taxon>Pristionchus</taxon>
    </lineage>
</organism>
<dbReference type="Proteomes" id="UP001328107">
    <property type="component" value="Unassembled WGS sequence"/>
</dbReference>
<evidence type="ECO:0000256" key="2">
    <source>
        <dbReference type="SAM" id="SignalP"/>
    </source>
</evidence>
<protein>
    <recommendedName>
        <fullName evidence="5">Ribosomal protein</fullName>
    </recommendedName>
</protein>
<feature type="region of interest" description="Disordered" evidence="1">
    <location>
        <begin position="56"/>
        <end position="93"/>
    </location>
</feature>
<evidence type="ECO:0000313" key="4">
    <source>
        <dbReference type="Proteomes" id="UP001328107"/>
    </source>
</evidence>
<dbReference type="AlphaFoldDB" id="A0AAN5DE51"/>
<feature type="non-terminal residue" evidence="3">
    <location>
        <position position="93"/>
    </location>
</feature>
<keyword evidence="4" id="KW-1185">Reference proteome</keyword>
<name>A0AAN5DE51_9BILA</name>
<feature type="non-terminal residue" evidence="3">
    <location>
        <position position="1"/>
    </location>
</feature>
<comment type="caution">
    <text evidence="3">The sequence shown here is derived from an EMBL/GenBank/DDBJ whole genome shotgun (WGS) entry which is preliminary data.</text>
</comment>
<keyword evidence="2" id="KW-0732">Signal</keyword>
<evidence type="ECO:0000256" key="1">
    <source>
        <dbReference type="SAM" id="MobiDB-lite"/>
    </source>
</evidence>
<proteinExistence type="predicted"/>
<feature type="signal peptide" evidence="2">
    <location>
        <begin position="1"/>
        <end position="19"/>
    </location>
</feature>
<dbReference type="EMBL" id="BTRK01000006">
    <property type="protein sequence ID" value="GMR61459.1"/>
    <property type="molecule type" value="Genomic_DNA"/>
</dbReference>
<reference evidence="4" key="1">
    <citation type="submission" date="2022-10" db="EMBL/GenBank/DDBJ databases">
        <title>Genome assembly of Pristionchus species.</title>
        <authorList>
            <person name="Yoshida K."/>
            <person name="Sommer R.J."/>
        </authorList>
    </citation>
    <scope>NUCLEOTIDE SEQUENCE [LARGE SCALE GENOMIC DNA]</scope>
    <source>
        <strain evidence="4">RS5460</strain>
    </source>
</reference>
<evidence type="ECO:0008006" key="5">
    <source>
        <dbReference type="Google" id="ProtNLM"/>
    </source>
</evidence>
<feature type="compositionally biased region" description="Polar residues" evidence="1">
    <location>
        <begin position="73"/>
        <end position="82"/>
    </location>
</feature>
<accession>A0AAN5DE51</accession>
<gene>
    <name evidence="3" type="ORF">PMAYCL1PPCAC_31654</name>
</gene>
<evidence type="ECO:0000313" key="3">
    <source>
        <dbReference type="EMBL" id="GMR61459.1"/>
    </source>
</evidence>
<sequence length="93" mass="10046">TIRPSCIVHSLSLFLQVNAAPVLEPGAALAIVSPLTTILDRAKLLPAGPQMRLVCSGQRASVGKKKERPSPPTWRSRQQSFDAATPETRSRQS</sequence>